<dbReference type="AlphaFoldDB" id="A0A6J7EXQ3"/>
<organism evidence="1">
    <name type="scientific">freshwater metagenome</name>
    <dbReference type="NCBI Taxonomy" id="449393"/>
    <lineage>
        <taxon>unclassified sequences</taxon>
        <taxon>metagenomes</taxon>
        <taxon>ecological metagenomes</taxon>
    </lineage>
</organism>
<accession>A0A6J7EXQ3</accession>
<reference evidence="1" key="1">
    <citation type="submission" date="2020-05" db="EMBL/GenBank/DDBJ databases">
        <authorList>
            <person name="Chiriac C."/>
            <person name="Salcher M."/>
            <person name="Ghai R."/>
            <person name="Kavagutti S V."/>
        </authorList>
    </citation>
    <scope>NUCLEOTIDE SEQUENCE</scope>
</reference>
<proteinExistence type="predicted"/>
<evidence type="ECO:0000313" key="1">
    <source>
        <dbReference type="EMBL" id="CAB4885915.1"/>
    </source>
</evidence>
<sequence>MRVARCGTGGNVNDLGTTTPTSIVPSADEVRYALKLPADESVEFVCFALKIPATQLGRAAVPVSTQVRSVI</sequence>
<gene>
    <name evidence="1" type="ORF">UFOPK3417_01931</name>
</gene>
<protein>
    <submittedName>
        <fullName evidence="1">Unannotated protein</fullName>
    </submittedName>
</protein>
<name>A0A6J7EXQ3_9ZZZZ</name>
<dbReference type="EMBL" id="CAFBLR010000263">
    <property type="protein sequence ID" value="CAB4885915.1"/>
    <property type="molecule type" value="Genomic_DNA"/>
</dbReference>